<dbReference type="Pfam" id="PF03691">
    <property type="entry name" value="UPF0167"/>
    <property type="match status" value="1"/>
</dbReference>
<name>A0ABS8YHJ6_9BACL</name>
<dbReference type="InterPro" id="IPR005363">
    <property type="entry name" value="UPF0167"/>
</dbReference>
<reference evidence="3 4" key="1">
    <citation type="submission" date="2021-11" db="EMBL/GenBank/DDBJ databases">
        <title>Draft genome sequence of Paenibacillus profundus YoMME, a new Gram-positive bacteria with exoelectrogenic properties.</title>
        <authorList>
            <person name="Hubenova Y."/>
            <person name="Hubenova E."/>
            <person name="Manasiev Y."/>
            <person name="Peykov S."/>
            <person name="Mitov M."/>
        </authorList>
    </citation>
    <scope>NUCLEOTIDE SEQUENCE [LARGE SCALE GENOMIC DNA]</scope>
    <source>
        <strain evidence="3 4">YoMME</strain>
    </source>
</reference>
<comment type="similarity">
    <text evidence="1">Belongs to the UPF0167 family.</text>
</comment>
<accession>A0ABS8YHJ6</accession>
<keyword evidence="2" id="KW-0175">Coiled coil</keyword>
<protein>
    <submittedName>
        <fullName evidence="3">CbrC family protein</fullName>
    </submittedName>
</protein>
<sequence>MRNNLPNFKYYHNAYSIGIFEKVPKQNCTVCNNDTHYIYSGPFYSIDDVNNICPWCIHDGKATKDFNGVLQGSVEYKNTLLSVTFNNDTNEYMYFIDYDKVERIDDESLEELIFRTPGYVAWQEPQWLSHCDEYCIFIGYLNKNELHGMKEDLKDEIRRLEENYGLSLNKIGDDIGLYLFQCPKCGQYRLHFDHT</sequence>
<comment type="caution">
    <text evidence="3">The sequence shown here is derived from an EMBL/GenBank/DDBJ whole genome shotgun (WGS) entry which is preliminary data.</text>
</comment>
<evidence type="ECO:0000313" key="3">
    <source>
        <dbReference type="EMBL" id="MCE5171226.1"/>
    </source>
</evidence>
<evidence type="ECO:0000256" key="2">
    <source>
        <dbReference type="SAM" id="Coils"/>
    </source>
</evidence>
<dbReference type="RefSeq" id="WP_233697755.1">
    <property type="nucleotide sequence ID" value="NZ_JAJNBZ010000015.1"/>
</dbReference>
<proteinExistence type="inferred from homology"/>
<keyword evidence="4" id="KW-1185">Reference proteome</keyword>
<dbReference type="Proteomes" id="UP001199916">
    <property type="component" value="Unassembled WGS sequence"/>
</dbReference>
<organism evidence="3 4">
    <name type="scientific">Paenibacillus profundus</name>
    <dbReference type="NCBI Taxonomy" id="1173085"/>
    <lineage>
        <taxon>Bacteria</taxon>
        <taxon>Bacillati</taxon>
        <taxon>Bacillota</taxon>
        <taxon>Bacilli</taxon>
        <taxon>Bacillales</taxon>
        <taxon>Paenibacillaceae</taxon>
        <taxon>Paenibacillus</taxon>
    </lineage>
</organism>
<evidence type="ECO:0000256" key="1">
    <source>
        <dbReference type="ARBA" id="ARBA00008525"/>
    </source>
</evidence>
<gene>
    <name evidence="3" type="ORF">LQV63_18155</name>
</gene>
<feature type="coiled-coil region" evidence="2">
    <location>
        <begin position="143"/>
        <end position="170"/>
    </location>
</feature>
<dbReference type="EMBL" id="JAJNBZ010000015">
    <property type="protein sequence ID" value="MCE5171226.1"/>
    <property type="molecule type" value="Genomic_DNA"/>
</dbReference>
<evidence type="ECO:0000313" key="4">
    <source>
        <dbReference type="Proteomes" id="UP001199916"/>
    </source>
</evidence>